<feature type="domain" description="Enolpyruvate transferase" evidence="16">
    <location>
        <begin position="2"/>
        <end position="269"/>
    </location>
</feature>
<dbReference type="SUPFAM" id="SSF55205">
    <property type="entry name" value="EPT/RTPC-like"/>
    <property type="match status" value="1"/>
</dbReference>
<proteinExistence type="inferred from homology"/>
<evidence type="ECO:0000256" key="14">
    <source>
        <dbReference type="ARBA" id="ARBA00042842"/>
    </source>
</evidence>
<evidence type="ECO:0000256" key="15">
    <source>
        <dbReference type="ARBA" id="ARBA00047527"/>
    </source>
</evidence>
<evidence type="ECO:0000256" key="13">
    <source>
        <dbReference type="ARBA" id="ARBA00042443"/>
    </source>
</evidence>
<dbReference type="GO" id="GO:0071555">
    <property type="term" value="P:cell wall organization"/>
    <property type="evidence" value="ECO:0007669"/>
    <property type="project" value="UniProtKB-KW"/>
</dbReference>
<dbReference type="InterPro" id="IPR036968">
    <property type="entry name" value="Enolpyruvate_Tfrase_sf"/>
</dbReference>
<dbReference type="EC" id="2.5.1.7" evidence="11"/>
<evidence type="ECO:0000256" key="6">
    <source>
        <dbReference type="ARBA" id="ARBA00022960"/>
    </source>
</evidence>
<gene>
    <name evidence="17" type="ORF">METZ01_LOCUS419155</name>
</gene>
<dbReference type="InterPro" id="IPR005750">
    <property type="entry name" value="UDP_GlcNAc_COvinyl_MurA"/>
</dbReference>
<name>A0A382X7P1_9ZZZZ</name>
<dbReference type="GO" id="GO:0051301">
    <property type="term" value="P:cell division"/>
    <property type="evidence" value="ECO:0007669"/>
    <property type="project" value="UniProtKB-KW"/>
</dbReference>
<comment type="pathway">
    <text evidence="2">Cell wall biogenesis; peptidoglycan biosynthesis.</text>
</comment>
<keyword evidence="9" id="KW-0961">Cell wall biogenesis/degradation</keyword>
<evidence type="ECO:0000256" key="1">
    <source>
        <dbReference type="ARBA" id="ARBA00004496"/>
    </source>
</evidence>
<keyword evidence="3" id="KW-0963">Cytoplasm</keyword>
<dbReference type="InterPro" id="IPR050068">
    <property type="entry name" value="MurA_subfamily"/>
</dbReference>
<dbReference type="PANTHER" id="PTHR43783">
    <property type="entry name" value="UDP-N-ACETYLGLUCOSAMINE 1-CARBOXYVINYLTRANSFERASE"/>
    <property type="match status" value="1"/>
</dbReference>
<feature type="non-terminal residue" evidence="17">
    <location>
        <position position="1"/>
    </location>
</feature>
<protein>
    <recommendedName>
        <fullName evidence="12">UDP-N-acetylglucosamine 1-carboxyvinyltransferase</fullName>
        <ecNumber evidence="11">2.5.1.7</ecNumber>
    </recommendedName>
    <alternativeName>
        <fullName evidence="13">Enoylpyruvate transferase</fullName>
    </alternativeName>
    <alternativeName>
        <fullName evidence="14">UDP-N-acetylglucosamine enolpyruvyl transferase</fullName>
    </alternativeName>
</protein>
<dbReference type="GO" id="GO:0019277">
    <property type="term" value="P:UDP-N-acetylgalactosamine biosynthetic process"/>
    <property type="evidence" value="ECO:0007669"/>
    <property type="project" value="InterPro"/>
</dbReference>
<dbReference type="GO" id="GO:0008760">
    <property type="term" value="F:UDP-N-acetylglucosamine 1-carboxyvinyltransferase activity"/>
    <property type="evidence" value="ECO:0007669"/>
    <property type="project" value="UniProtKB-EC"/>
</dbReference>
<keyword evidence="5" id="KW-0808">Transferase</keyword>
<dbReference type="GO" id="GO:0008360">
    <property type="term" value="P:regulation of cell shape"/>
    <property type="evidence" value="ECO:0007669"/>
    <property type="project" value="UniProtKB-KW"/>
</dbReference>
<dbReference type="EMBL" id="UINC01165099">
    <property type="protein sequence ID" value="SVD66301.1"/>
    <property type="molecule type" value="Genomic_DNA"/>
</dbReference>
<organism evidence="17">
    <name type="scientific">marine metagenome</name>
    <dbReference type="NCBI Taxonomy" id="408172"/>
    <lineage>
        <taxon>unclassified sequences</taxon>
        <taxon>metagenomes</taxon>
        <taxon>ecological metagenomes</taxon>
    </lineage>
</organism>
<accession>A0A382X7P1</accession>
<comment type="similarity">
    <text evidence="10">Belongs to the EPSP synthase family. MurA subfamily.</text>
</comment>
<keyword evidence="8" id="KW-0131">Cell cycle</keyword>
<evidence type="ECO:0000256" key="4">
    <source>
        <dbReference type="ARBA" id="ARBA00022618"/>
    </source>
</evidence>
<dbReference type="AlphaFoldDB" id="A0A382X7P1"/>
<dbReference type="InterPro" id="IPR013792">
    <property type="entry name" value="RNA3'P_cycl/enolpyr_Trfase_a/b"/>
</dbReference>
<evidence type="ECO:0000256" key="2">
    <source>
        <dbReference type="ARBA" id="ARBA00004752"/>
    </source>
</evidence>
<evidence type="ECO:0000259" key="16">
    <source>
        <dbReference type="Pfam" id="PF00275"/>
    </source>
</evidence>
<sequence length="272" mass="29293">RLLNELGGRIEEFEGDRILFDTADINNYEAPYELVSTMRASCLVLGPLLARLGRAKVSLPGGCAIGARPLDLHIRGLEAMGAEIRLEQGYIYGSVKRLRGTRYNFNTVSVTGTANLMMAATLADGETILENVAKEPEVVFLADVLNQCGAKIEGQGTDLLVIQGVQSLKPIDCQICPDRIETGTYMIASAITGGDVKIINCLPKQVETLTFKLREAGVTVEEAETSLRVISGGPLNGVNIKTQPHPGFATDLQAQFMALMTLARGKSIILET</sequence>
<evidence type="ECO:0000313" key="17">
    <source>
        <dbReference type="EMBL" id="SVD66301.1"/>
    </source>
</evidence>
<evidence type="ECO:0000256" key="10">
    <source>
        <dbReference type="ARBA" id="ARBA00038367"/>
    </source>
</evidence>
<dbReference type="Gene3D" id="3.65.10.10">
    <property type="entry name" value="Enolpyruvate transferase domain"/>
    <property type="match status" value="2"/>
</dbReference>
<comment type="catalytic activity">
    <reaction evidence="15">
        <text>phosphoenolpyruvate + UDP-N-acetyl-alpha-D-glucosamine = UDP-N-acetyl-3-O-(1-carboxyvinyl)-alpha-D-glucosamine + phosphate</text>
        <dbReference type="Rhea" id="RHEA:18681"/>
        <dbReference type="ChEBI" id="CHEBI:43474"/>
        <dbReference type="ChEBI" id="CHEBI:57705"/>
        <dbReference type="ChEBI" id="CHEBI:58702"/>
        <dbReference type="ChEBI" id="CHEBI:68483"/>
        <dbReference type="EC" id="2.5.1.7"/>
    </reaction>
</comment>
<dbReference type="NCBIfam" id="NF006873">
    <property type="entry name" value="PRK09369.1"/>
    <property type="match status" value="1"/>
</dbReference>
<evidence type="ECO:0000256" key="8">
    <source>
        <dbReference type="ARBA" id="ARBA00023306"/>
    </source>
</evidence>
<evidence type="ECO:0000256" key="9">
    <source>
        <dbReference type="ARBA" id="ARBA00023316"/>
    </source>
</evidence>
<keyword evidence="7" id="KW-0573">Peptidoglycan synthesis</keyword>
<evidence type="ECO:0000256" key="12">
    <source>
        <dbReference type="ARBA" id="ARBA00039754"/>
    </source>
</evidence>
<keyword evidence="6" id="KW-0133">Cell shape</keyword>
<dbReference type="Pfam" id="PF00275">
    <property type="entry name" value="EPSP_synthase"/>
    <property type="match status" value="1"/>
</dbReference>
<dbReference type="GO" id="GO:0005737">
    <property type="term" value="C:cytoplasm"/>
    <property type="evidence" value="ECO:0007669"/>
    <property type="project" value="UniProtKB-SubCell"/>
</dbReference>
<dbReference type="CDD" id="cd01555">
    <property type="entry name" value="UdpNAET"/>
    <property type="match status" value="1"/>
</dbReference>
<evidence type="ECO:0000256" key="7">
    <source>
        <dbReference type="ARBA" id="ARBA00022984"/>
    </source>
</evidence>
<dbReference type="PANTHER" id="PTHR43783:SF1">
    <property type="entry name" value="UDP-N-ACETYLGLUCOSAMINE 1-CARBOXYVINYLTRANSFERASE"/>
    <property type="match status" value="1"/>
</dbReference>
<keyword evidence="4" id="KW-0132">Cell division</keyword>
<reference evidence="17" key="1">
    <citation type="submission" date="2018-05" db="EMBL/GenBank/DDBJ databases">
        <authorList>
            <person name="Lanie J.A."/>
            <person name="Ng W.-L."/>
            <person name="Kazmierczak K.M."/>
            <person name="Andrzejewski T.M."/>
            <person name="Davidsen T.M."/>
            <person name="Wayne K.J."/>
            <person name="Tettelin H."/>
            <person name="Glass J.I."/>
            <person name="Rusch D."/>
            <person name="Podicherti R."/>
            <person name="Tsui H.-C.T."/>
            <person name="Winkler M.E."/>
        </authorList>
    </citation>
    <scope>NUCLEOTIDE SEQUENCE</scope>
</reference>
<evidence type="ECO:0000256" key="3">
    <source>
        <dbReference type="ARBA" id="ARBA00022490"/>
    </source>
</evidence>
<dbReference type="GO" id="GO:0009252">
    <property type="term" value="P:peptidoglycan biosynthetic process"/>
    <property type="evidence" value="ECO:0007669"/>
    <property type="project" value="UniProtKB-KW"/>
</dbReference>
<feature type="non-terminal residue" evidence="17">
    <location>
        <position position="272"/>
    </location>
</feature>
<comment type="subcellular location">
    <subcellularLocation>
        <location evidence="1">Cytoplasm</location>
    </subcellularLocation>
</comment>
<evidence type="ECO:0000256" key="11">
    <source>
        <dbReference type="ARBA" id="ARBA00039108"/>
    </source>
</evidence>
<dbReference type="InterPro" id="IPR001986">
    <property type="entry name" value="Enolpyruvate_Tfrase_dom"/>
</dbReference>
<evidence type="ECO:0000256" key="5">
    <source>
        <dbReference type="ARBA" id="ARBA00022679"/>
    </source>
</evidence>